<dbReference type="Gene3D" id="1.10.1200.120">
    <property type="entry name" value="Large-conductance mechanosensitive channel, MscL, domain 1"/>
    <property type="match status" value="1"/>
</dbReference>
<comment type="subcellular location">
    <subcellularLocation>
        <location evidence="9">Cell membrane</location>
        <topology evidence="9">Multi-pass membrane protein</topology>
    </subcellularLocation>
    <subcellularLocation>
        <location evidence="1">Membrane</location>
        <topology evidence="1">Multi-pass membrane protein</topology>
    </subcellularLocation>
</comment>
<evidence type="ECO:0000256" key="4">
    <source>
        <dbReference type="ARBA" id="ARBA00022692"/>
    </source>
</evidence>
<evidence type="ECO:0000256" key="6">
    <source>
        <dbReference type="ARBA" id="ARBA00023065"/>
    </source>
</evidence>
<evidence type="ECO:0000313" key="11">
    <source>
        <dbReference type="Proteomes" id="UP000177187"/>
    </source>
</evidence>
<evidence type="ECO:0000256" key="7">
    <source>
        <dbReference type="ARBA" id="ARBA00023136"/>
    </source>
</evidence>
<keyword evidence="3 9" id="KW-1003">Cell membrane</keyword>
<comment type="subunit">
    <text evidence="9">Homopentamer.</text>
</comment>
<dbReference type="SUPFAM" id="SSF81330">
    <property type="entry name" value="Gated mechanosensitive channel"/>
    <property type="match status" value="1"/>
</dbReference>
<evidence type="ECO:0000256" key="5">
    <source>
        <dbReference type="ARBA" id="ARBA00022989"/>
    </source>
</evidence>
<dbReference type="HAMAP" id="MF_00115">
    <property type="entry name" value="MscL"/>
    <property type="match status" value="1"/>
</dbReference>
<dbReference type="GO" id="GO:0005886">
    <property type="term" value="C:plasma membrane"/>
    <property type="evidence" value="ECO:0007669"/>
    <property type="project" value="UniProtKB-SubCell"/>
</dbReference>
<comment type="similarity">
    <text evidence="9">Belongs to the MscL family.</text>
</comment>
<keyword evidence="7 9" id="KW-0472">Membrane</keyword>
<keyword evidence="8 9" id="KW-0407">Ion channel</keyword>
<comment type="caution">
    <text evidence="10">The sequence shown here is derived from an EMBL/GenBank/DDBJ whole genome shotgun (WGS) entry which is preliminary data.</text>
</comment>
<reference evidence="10 11" key="1">
    <citation type="journal article" date="2016" name="Nat. Commun.">
        <title>Thousands of microbial genomes shed light on interconnected biogeochemical processes in an aquifer system.</title>
        <authorList>
            <person name="Anantharaman K."/>
            <person name="Brown C.T."/>
            <person name="Hug L.A."/>
            <person name="Sharon I."/>
            <person name="Castelle C.J."/>
            <person name="Probst A.J."/>
            <person name="Thomas B.C."/>
            <person name="Singh A."/>
            <person name="Wilkins M.J."/>
            <person name="Karaoz U."/>
            <person name="Brodie E.L."/>
            <person name="Williams K.H."/>
            <person name="Hubbard S.S."/>
            <person name="Banfield J.F."/>
        </authorList>
    </citation>
    <scope>NUCLEOTIDE SEQUENCE [LARGE SCALE GENOMIC DNA]</scope>
</reference>
<evidence type="ECO:0000313" key="10">
    <source>
        <dbReference type="EMBL" id="OGD76891.1"/>
    </source>
</evidence>
<evidence type="ECO:0000256" key="1">
    <source>
        <dbReference type="ARBA" id="ARBA00004141"/>
    </source>
</evidence>
<organism evidence="10 11">
    <name type="scientific">Candidatus Coatesbacteria bacterium RBG_13_66_14</name>
    <dbReference type="NCBI Taxonomy" id="1817816"/>
    <lineage>
        <taxon>Bacteria</taxon>
        <taxon>Candidatus Coatesiibacteriota</taxon>
    </lineage>
</organism>
<dbReference type="Pfam" id="PF01741">
    <property type="entry name" value="MscL"/>
    <property type="match status" value="1"/>
</dbReference>
<dbReference type="InterPro" id="IPR037673">
    <property type="entry name" value="MSC/AndL"/>
</dbReference>
<name>A0A1F5FB90_9BACT</name>
<evidence type="ECO:0000256" key="9">
    <source>
        <dbReference type="HAMAP-Rule" id="MF_00115"/>
    </source>
</evidence>
<sequence length="149" mass="15999">MFKAFREFISRGNVVELAVGIIIGAAFGAIVTSLVSDVVMPPLGLVLGEMDFKDFFVVLRDGTPEGPYATLNDAKAAGAVTLNYGAFVTNIIGFLIIALAIFMLVKGMNRLYRKQSAPATPTRDCPYCLSKVPLKATRCAHCTQELPPA</sequence>
<dbReference type="EMBL" id="MFAF01000054">
    <property type="protein sequence ID" value="OGD76891.1"/>
    <property type="molecule type" value="Genomic_DNA"/>
</dbReference>
<evidence type="ECO:0000256" key="8">
    <source>
        <dbReference type="ARBA" id="ARBA00023303"/>
    </source>
</evidence>
<dbReference type="STRING" id="1817816.A2Y64_01630"/>
<dbReference type="PANTHER" id="PTHR30266">
    <property type="entry name" value="MECHANOSENSITIVE CHANNEL MSCL"/>
    <property type="match status" value="1"/>
</dbReference>
<keyword evidence="5 9" id="KW-1133">Transmembrane helix</keyword>
<dbReference type="NCBIfam" id="TIGR00220">
    <property type="entry name" value="mscL"/>
    <property type="match status" value="1"/>
</dbReference>
<comment type="function">
    <text evidence="9">Channel that opens in response to stretch forces in the membrane lipid bilayer. May participate in the regulation of osmotic pressure changes within the cell.</text>
</comment>
<gene>
    <name evidence="9" type="primary">mscL</name>
    <name evidence="10" type="ORF">A2Y64_01630</name>
</gene>
<dbReference type="GO" id="GO:0008381">
    <property type="term" value="F:mechanosensitive monoatomic ion channel activity"/>
    <property type="evidence" value="ECO:0007669"/>
    <property type="project" value="UniProtKB-UniRule"/>
</dbReference>
<protein>
    <recommendedName>
        <fullName evidence="9">Large-conductance mechanosensitive channel</fullName>
    </recommendedName>
</protein>
<keyword evidence="4 9" id="KW-0812">Transmembrane</keyword>
<dbReference type="Proteomes" id="UP000177187">
    <property type="component" value="Unassembled WGS sequence"/>
</dbReference>
<keyword evidence="2 9" id="KW-0813">Transport</keyword>
<evidence type="ECO:0000256" key="3">
    <source>
        <dbReference type="ARBA" id="ARBA00022475"/>
    </source>
</evidence>
<feature type="transmembrane region" description="Helical" evidence="9">
    <location>
        <begin position="12"/>
        <end position="35"/>
    </location>
</feature>
<dbReference type="PANTHER" id="PTHR30266:SF2">
    <property type="entry name" value="LARGE-CONDUCTANCE MECHANOSENSITIVE CHANNEL"/>
    <property type="match status" value="1"/>
</dbReference>
<proteinExistence type="inferred from homology"/>
<feature type="transmembrane region" description="Helical" evidence="9">
    <location>
        <begin position="84"/>
        <end position="105"/>
    </location>
</feature>
<accession>A0A1F5FB90</accession>
<dbReference type="InterPro" id="IPR001185">
    <property type="entry name" value="MS_channel"/>
</dbReference>
<evidence type="ECO:0000256" key="2">
    <source>
        <dbReference type="ARBA" id="ARBA00022448"/>
    </source>
</evidence>
<dbReference type="PRINTS" id="PR01264">
    <property type="entry name" value="MECHCHANNEL"/>
</dbReference>
<keyword evidence="6 9" id="KW-0406">Ion transport</keyword>
<dbReference type="InterPro" id="IPR036019">
    <property type="entry name" value="MscL_channel"/>
</dbReference>
<dbReference type="AlphaFoldDB" id="A0A1F5FB90"/>